<dbReference type="Gene3D" id="3.40.630.30">
    <property type="match status" value="1"/>
</dbReference>
<dbReference type="InterPro" id="IPR000182">
    <property type="entry name" value="GNAT_dom"/>
</dbReference>
<evidence type="ECO:0000259" key="1">
    <source>
        <dbReference type="PROSITE" id="PS51186"/>
    </source>
</evidence>
<evidence type="ECO:0000313" key="2">
    <source>
        <dbReference type="EMBL" id="CAP50814.1"/>
    </source>
</evidence>
<evidence type="ECO:0000313" key="3">
    <source>
        <dbReference type="Proteomes" id="UP000001188"/>
    </source>
</evidence>
<dbReference type="AlphaFoldDB" id="B0RQS9"/>
<feature type="domain" description="N-acetyltransferase" evidence="1">
    <location>
        <begin position="59"/>
        <end position="216"/>
    </location>
</feature>
<accession>B0RQS9</accession>
<dbReference type="EMBL" id="AM920689">
    <property type="protein sequence ID" value="CAP50814.1"/>
    <property type="molecule type" value="Genomic_DNA"/>
</dbReference>
<name>B0RQS9_XANCB</name>
<organism evidence="2 3">
    <name type="scientific">Xanthomonas campestris pv. campestris (strain B100)</name>
    <dbReference type="NCBI Taxonomy" id="509169"/>
    <lineage>
        <taxon>Bacteria</taxon>
        <taxon>Pseudomonadati</taxon>
        <taxon>Pseudomonadota</taxon>
        <taxon>Gammaproteobacteria</taxon>
        <taxon>Lysobacterales</taxon>
        <taxon>Lysobacteraceae</taxon>
        <taxon>Xanthomonas</taxon>
    </lineage>
</organism>
<dbReference type="GO" id="GO:0016747">
    <property type="term" value="F:acyltransferase activity, transferring groups other than amino-acyl groups"/>
    <property type="evidence" value="ECO:0007669"/>
    <property type="project" value="InterPro"/>
</dbReference>
<dbReference type="HOGENOM" id="CLU_105788_4_0_6"/>
<protein>
    <submittedName>
        <fullName evidence="2">N-acetyltransferase family protein</fullName>
    </submittedName>
</protein>
<dbReference type="InterPro" id="IPR016181">
    <property type="entry name" value="Acyl_CoA_acyltransferase"/>
</dbReference>
<dbReference type="PROSITE" id="PS51186">
    <property type="entry name" value="GNAT"/>
    <property type="match status" value="1"/>
</dbReference>
<sequence length="217" mass="23983">MGSTATPAYGPQRRTGIIHGCALGWCQNLPIFKEHPVMAIRNRMPPWHENFSLPNGRTLLLRPIRPEDGPPLQGAFSLLGPEEIRARFVRSSAEITTEMVQRLTHPNPKSEIVLVAAEQLPPGEALVGAVARAALVPGTRQAEYTILVSSFVAGQGLGRQLMRKLVKWARRKYLDCLYGDVLQSNLPMLQLAESLGFKPQPHPDSPELVRMVLELDA</sequence>
<gene>
    <name evidence="2" type="ORF">XCCB100_1464</name>
</gene>
<dbReference type="Proteomes" id="UP000001188">
    <property type="component" value="Chromosome"/>
</dbReference>
<dbReference type="Pfam" id="PF00583">
    <property type="entry name" value="Acetyltransf_1"/>
    <property type="match status" value="1"/>
</dbReference>
<dbReference type="SUPFAM" id="SSF55729">
    <property type="entry name" value="Acyl-CoA N-acyltransferases (Nat)"/>
    <property type="match status" value="1"/>
</dbReference>
<proteinExistence type="predicted"/>
<reference evidence="2 3" key="1">
    <citation type="journal article" date="2008" name="J. Biotechnol.">
        <title>The genome of Xanthomonas campestris pv. campestris B100 and its use for the reconstruction of metabolic pathways involved in xanthan biosynthesis.</title>
        <authorList>
            <person name="Vorholter F.J."/>
            <person name="Schneiker S."/>
            <person name="Goesmann A."/>
            <person name="Krause L."/>
            <person name="Bekel T."/>
            <person name="Kaiser O."/>
            <person name="Linke B."/>
            <person name="Patschkowski T."/>
            <person name="Ruckert C."/>
            <person name="Schmid J."/>
            <person name="Sidhu V.K."/>
            <person name="Sieber V."/>
            <person name="Tauch A."/>
            <person name="Watt S.A."/>
            <person name="Weisshaar B."/>
            <person name="Becker A."/>
            <person name="Niehaus K."/>
            <person name="Puhler A."/>
        </authorList>
    </citation>
    <scope>NUCLEOTIDE SEQUENCE [LARGE SCALE GENOMIC DNA]</scope>
    <source>
        <strain evidence="2 3">B100</strain>
    </source>
</reference>
<dbReference type="KEGG" id="xca:xcc-b100_1464"/>